<dbReference type="InParanoid" id="A0A0R2G7A3"/>
<dbReference type="Pfam" id="PF02073">
    <property type="entry name" value="Peptidase_M29"/>
    <property type="match status" value="1"/>
</dbReference>
<dbReference type="GO" id="GO:0004177">
    <property type="term" value="F:aminopeptidase activity"/>
    <property type="evidence" value="ECO:0007669"/>
    <property type="project" value="UniProtKB-KW"/>
</dbReference>
<dbReference type="InterPro" id="IPR035097">
    <property type="entry name" value="M29_N-terminal"/>
</dbReference>
<gene>
    <name evidence="10" type="ORF">IV68_GL000133</name>
</gene>
<evidence type="ECO:0000256" key="8">
    <source>
        <dbReference type="ARBA" id="ARBA00022801"/>
    </source>
</evidence>
<comment type="similarity">
    <text evidence="4">Belongs to the peptidase M29 family.</text>
</comment>
<dbReference type="InterPro" id="IPR052170">
    <property type="entry name" value="M29_Exopeptidase"/>
</dbReference>
<evidence type="ECO:0000256" key="5">
    <source>
        <dbReference type="ARBA" id="ARBA00022438"/>
    </source>
</evidence>
<evidence type="ECO:0000313" key="10">
    <source>
        <dbReference type="EMBL" id="KRN33335.1"/>
    </source>
</evidence>
<comment type="cofactor">
    <cofactor evidence="1">
        <name>Co(2+)</name>
        <dbReference type="ChEBI" id="CHEBI:48828"/>
    </cofactor>
</comment>
<evidence type="ECO:0000256" key="4">
    <source>
        <dbReference type="ARBA" id="ARBA00008236"/>
    </source>
</evidence>
<dbReference type="AlphaFoldDB" id="A0A0R2G7A3"/>
<dbReference type="Proteomes" id="UP000051296">
    <property type="component" value="Unassembled WGS sequence"/>
</dbReference>
<dbReference type="PANTHER" id="PTHR34448">
    <property type="entry name" value="AMINOPEPTIDASE"/>
    <property type="match status" value="1"/>
</dbReference>
<comment type="cofactor">
    <cofactor evidence="2">
        <name>Mg(2+)</name>
        <dbReference type="ChEBI" id="CHEBI:18420"/>
    </cofactor>
</comment>
<dbReference type="SUPFAM" id="SSF144052">
    <property type="entry name" value="Thermophilic metalloprotease-like"/>
    <property type="match status" value="1"/>
</dbReference>
<dbReference type="GO" id="GO:0008237">
    <property type="term" value="F:metallopeptidase activity"/>
    <property type="evidence" value="ECO:0007669"/>
    <property type="project" value="UniProtKB-KW"/>
</dbReference>
<dbReference type="PATRIC" id="fig|1123500.6.peg.131"/>
<dbReference type="eggNOG" id="COG2309">
    <property type="taxonomic scope" value="Bacteria"/>
</dbReference>
<dbReference type="GO" id="GO:0046872">
    <property type="term" value="F:metal ion binding"/>
    <property type="evidence" value="ECO:0007669"/>
    <property type="project" value="UniProtKB-KW"/>
</dbReference>
<keyword evidence="8" id="KW-0378">Hydrolase</keyword>
<dbReference type="EMBL" id="JQAX01000001">
    <property type="protein sequence ID" value="KRN33335.1"/>
    <property type="molecule type" value="Genomic_DNA"/>
</dbReference>
<dbReference type="PRINTS" id="PR00919">
    <property type="entry name" value="THERMOPTASE"/>
</dbReference>
<accession>A0A0R2G7A3</accession>
<evidence type="ECO:0000256" key="2">
    <source>
        <dbReference type="ARBA" id="ARBA00001946"/>
    </source>
</evidence>
<dbReference type="InterPro" id="IPR000787">
    <property type="entry name" value="Peptidase_M29"/>
</dbReference>
<dbReference type="PANTHER" id="PTHR34448:SF3">
    <property type="entry name" value="AMINOPEPTIDASE AMPS"/>
    <property type="match status" value="1"/>
</dbReference>
<keyword evidence="5 10" id="KW-0031">Aminopeptidase</keyword>
<reference evidence="10 11" key="1">
    <citation type="journal article" date="2015" name="Genome Announc.">
        <title>Expanding the biotechnology potential of lactobacilli through comparative genomics of 213 strains and associated genera.</title>
        <authorList>
            <person name="Sun Z."/>
            <person name="Harris H.M."/>
            <person name="McCann A."/>
            <person name="Guo C."/>
            <person name="Argimon S."/>
            <person name="Zhang W."/>
            <person name="Yang X."/>
            <person name="Jeffery I.B."/>
            <person name="Cooney J.C."/>
            <person name="Kagawa T.F."/>
            <person name="Liu W."/>
            <person name="Song Y."/>
            <person name="Salvetti E."/>
            <person name="Wrobel A."/>
            <person name="Rasinkangas P."/>
            <person name="Parkhill J."/>
            <person name="Rea M.C."/>
            <person name="O'Sullivan O."/>
            <person name="Ritari J."/>
            <person name="Douillard F.P."/>
            <person name="Paul Ross R."/>
            <person name="Yang R."/>
            <person name="Briner A.E."/>
            <person name="Felis G.E."/>
            <person name="de Vos W.M."/>
            <person name="Barrangou R."/>
            <person name="Klaenhammer T.R."/>
            <person name="Caufield P.W."/>
            <person name="Cui Y."/>
            <person name="Zhang H."/>
            <person name="O'Toole P.W."/>
        </authorList>
    </citation>
    <scope>NUCLEOTIDE SEQUENCE [LARGE SCALE GENOMIC DNA]</scope>
    <source>
        <strain evidence="10 11">DSM 20190</strain>
    </source>
</reference>
<dbReference type="GO" id="GO:0006508">
    <property type="term" value="P:proteolysis"/>
    <property type="evidence" value="ECO:0007669"/>
    <property type="project" value="UniProtKB-KW"/>
</dbReference>
<comment type="cofactor">
    <cofactor evidence="3">
        <name>Zn(2+)</name>
        <dbReference type="ChEBI" id="CHEBI:29105"/>
    </cofactor>
</comment>
<keyword evidence="7" id="KW-0479">Metal-binding</keyword>
<proteinExistence type="inferred from homology"/>
<evidence type="ECO:0000256" key="3">
    <source>
        <dbReference type="ARBA" id="ARBA00001947"/>
    </source>
</evidence>
<comment type="caution">
    <text evidence="10">The sequence shown here is derived from an EMBL/GenBank/DDBJ whole genome shotgun (WGS) entry which is preliminary data.</text>
</comment>
<sequence>MTIKNFSQLLARYAQVITQTGLNVRKGQSLLIYADLDQAPLVHQITDAAYALGANQVDVEWSDLHTKREFLKHADETTLTTIPTWMAVRAQHIADSATTRVSIMSTDPDGLSDIDGERISAYQTAMQHALSPVRKATMNNDLDWIVIAGASQAWAEKVFPELKGEAALDRLWREIFKVNRISLDGDPKQLWQAHIAKLQEKADWLNQQQFKALHFQSPRTDLTVGLAEDHHWEAADSVDKSGHTFVANMPTEEVFTSPDRRFIDGYVTSTKPLSYAGVLITNIKLTFEKGRVTKANADSGQAVLEKLLATDEGAKSLGEVSLVPDPSPISQSGITFYNTLFDENASDHLALGAAYPFNINNGSQLDLASRLAKGQNDSLVHVDFMIGSADMDVDGLTADGKRIPVFRNGDWA</sequence>
<evidence type="ECO:0000256" key="9">
    <source>
        <dbReference type="ARBA" id="ARBA00023049"/>
    </source>
</evidence>
<dbReference type="RefSeq" id="WP_022791172.1">
    <property type="nucleotide sequence ID" value="NZ_ATUU01000001.1"/>
</dbReference>
<organism evidence="10 11">
    <name type="scientific">Weissella halotolerans DSM 20190</name>
    <dbReference type="NCBI Taxonomy" id="1123500"/>
    <lineage>
        <taxon>Bacteria</taxon>
        <taxon>Bacillati</taxon>
        <taxon>Bacillota</taxon>
        <taxon>Bacilli</taxon>
        <taxon>Lactobacillales</taxon>
        <taxon>Lactobacillaceae</taxon>
        <taxon>Weissella</taxon>
    </lineage>
</organism>
<evidence type="ECO:0000256" key="1">
    <source>
        <dbReference type="ARBA" id="ARBA00001941"/>
    </source>
</evidence>
<dbReference type="OrthoDB" id="9803993at2"/>
<dbReference type="FunCoup" id="A0A0R2G7A3">
    <property type="interactions" value="1"/>
</dbReference>
<evidence type="ECO:0000256" key="6">
    <source>
        <dbReference type="ARBA" id="ARBA00022670"/>
    </source>
</evidence>
<dbReference type="Gene3D" id="3.40.1830.10">
    <property type="entry name" value="Thermophilic metalloprotease (M29)"/>
    <property type="match status" value="1"/>
</dbReference>
<keyword evidence="9" id="KW-0482">Metalloprotease</keyword>
<evidence type="ECO:0000256" key="7">
    <source>
        <dbReference type="ARBA" id="ARBA00022723"/>
    </source>
</evidence>
<keyword evidence="6" id="KW-0645">Protease</keyword>
<protein>
    <submittedName>
        <fullName evidence="10">PepS aminopeptidase</fullName>
    </submittedName>
</protein>
<keyword evidence="11" id="KW-1185">Reference proteome</keyword>
<evidence type="ECO:0000313" key="11">
    <source>
        <dbReference type="Proteomes" id="UP000051296"/>
    </source>
</evidence>
<dbReference type="STRING" id="1123500.GCA_000420365_00370"/>
<name>A0A0R2G7A3_9LACO</name>